<dbReference type="Gene3D" id="3.40.50.1820">
    <property type="entry name" value="alpha/beta hydrolase"/>
    <property type="match status" value="1"/>
</dbReference>
<dbReference type="EMBL" id="JBHTJV010000003">
    <property type="protein sequence ID" value="MFD0916078.1"/>
    <property type="molecule type" value="Genomic_DNA"/>
</dbReference>
<dbReference type="InterPro" id="IPR050266">
    <property type="entry name" value="AB_hydrolase_sf"/>
</dbReference>
<evidence type="ECO:0000313" key="3">
    <source>
        <dbReference type="EMBL" id="MFD0916078.1"/>
    </source>
</evidence>
<comment type="caution">
    <text evidence="3">The sequence shown here is derived from an EMBL/GenBank/DDBJ whole genome shotgun (WGS) entry which is preliminary data.</text>
</comment>
<proteinExistence type="predicted"/>
<dbReference type="Pfam" id="PF00561">
    <property type="entry name" value="Abhydrolase_1"/>
    <property type="match status" value="1"/>
</dbReference>
<dbReference type="PRINTS" id="PR00111">
    <property type="entry name" value="ABHYDROLASE"/>
</dbReference>
<dbReference type="PANTHER" id="PTHR43798">
    <property type="entry name" value="MONOACYLGLYCEROL LIPASE"/>
    <property type="match status" value="1"/>
</dbReference>
<dbReference type="Proteomes" id="UP001597101">
    <property type="component" value="Unassembled WGS sequence"/>
</dbReference>
<reference evidence="4" key="1">
    <citation type="journal article" date="2019" name="Int. J. Syst. Evol. Microbiol.">
        <title>The Global Catalogue of Microorganisms (GCM) 10K type strain sequencing project: providing services to taxonomists for standard genome sequencing and annotation.</title>
        <authorList>
            <consortium name="The Broad Institute Genomics Platform"/>
            <consortium name="The Broad Institute Genome Sequencing Center for Infectious Disease"/>
            <person name="Wu L."/>
            <person name="Ma J."/>
        </authorList>
    </citation>
    <scope>NUCLEOTIDE SEQUENCE [LARGE SCALE GENOMIC DNA]</scope>
    <source>
        <strain evidence="4">CCUG 60023</strain>
    </source>
</reference>
<dbReference type="InterPro" id="IPR000639">
    <property type="entry name" value="Epox_hydrolase-like"/>
</dbReference>
<sequence length="258" mass="27594">MSVASHIDEGSGPAVVFLHGVGSGKEGFSRQRLTLVEAGYRFIAVDAPGFGETLASDAGFEAHVGAVIGVLDHLGIERAIFVGHSLGGMTVQEIFAKHRERVLAMVLSATSPAFGKPGGDFQREFIAARLKPFEQGMTMPQFAASFAEKLIGPSPEEGTLSEIIDVMSAVPVESYIAAMRTITTFDRREQLGAVDVPTLLIAGSHDTNSPAPMMEKMASKIPHAHFILLDQTGHMAPIENSRQFNHHVLEFLGAVSPC</sequence>
<keyword evidence="1 3" id="KW-0378">Hydrolase</keyword>
<dbReference type="PRINTS" id="PR00412">
    <property type="entry name" value="EPOXHYDRLASE"/>
</dbReference>
<dbReference type="InterPro" id="IPR000073">
    <property type="entry name" value="AB_hydrolase_1"/>
</dbReference>
<evidence type="ECO:0000313" key="4">
    <source>
        <dbReference type="Proteomes" id="UP001597101"/>
    </source>
</evidence>
<keyword evidence="4" id="KW-1185">Reference proteome</keyword>
<feature type="domain" description="AB hydrolase-1" evidence="2">
    <location>
        <begin position="13"/>
        <end position="240"/>
    </location>
</feature>
<accession>A0ABW3FEC1</accession>
<gene>
    <name evidence="3" type="ORF">ACFQ14_06625</name>
</gene>
<organism evidence="3 4">
    <name type="scientific">Pseudahrensia aquimaris</name>
    <dbReference type="NCBI Taxonomy" id="744461"/>
    <lineage>
        <taxon>Bacteria</taxon>
        <taxon>Pseudomonadati</taxon>
        <taxon>Pseudomonadota</taxon>
        <taxon>Alphaproteobacteria</taxon>
        <taxon>Hyphomicrobiales</taxon>
        <taxon>Ahrensiaceae</taxon>
        <taxon>Pseudahrensia</taxon>
    </lineage>
</organism>
<protein>
    <submittedName>
        <fullName evidence="3">Alpha/beta fold hydrolase</fullName>
    </submittedName>
</protein>
<dbReference type="SUPFAM" id="SSF53474">
    <property type="entry name" value="alpha/beta-Hydrolases"/>
    <property type="match status" value="1"/>
</dbReference>
<name>A0ABW3FEC1_9HYPH</name>
<dbReference type="InterPro" id="IPR029058">
    <property type="entry name" value="AB_hydrolase_fold"/>
</dbReference>
<evidence type="ECO:0000256" key="1">
    <source>
        <dbReference type="ARBA" id="ARBA00022801"/>
    </source>
</evidence>
<evidence type="ECO:0000259" key="2">
    <source>
        <dbReference type="Pfam" id="PF00561"/>
    </source>
</evidence>
<dbReference type="PANTHER" id="PTHR43798:SF31">
    <property type="entry name" value="AB HYDROLASE SUPERFAMILY PROTEIN YCLE"/>
    <property type="match status" value="1"/>
</dbReference>
<dbReference type="RefSeq" id="WP_377211913.1">
    <property type="nucleotide sequence ID" value="NZ_JBHTJV010000003.1"/>
</dbReference>
<dbReference type="GO" id="GO:0016787">
    <property type="term" value="F:hydrolase activity"/>
    <property type="evidence" value="ECO:0007669"/>
    <property type="project" value="UniProtKB-KW"/>
</dbReference>